<proteinExistence type="predicted"/>
<dbReference type="EMBL" id="MU854431">
    <property type="protein sequence ID" value="KAK4038365.1"/>
    <property type="molecule type" value="Genomic_DNA"/>
</dbReference>
<accession>A0AAN6PH09</accession>
<evidence type="ECO:0000313" key="2">
    <source>
        <dbReference type="EMBL" id="KAK4038365.1"/>
    </source>
</evidence>
<feature type="region of interest" description="Disordered" evidence="1">
    <location>
        <begin position="195"/>
        <end position="237"/>
    </location>
</feature>
<evidence type="ECO:0000256" key="1">
    <source>
        <dbReference type="SAM" id="MobiDB-lite"/>
    </source>
</evidence>
<feature type="compositionally biased region" description="Low complexity" evidence="1">
    <location>
        <begin position="91"/>
        <end position="116"/>
    </location>
</feature>
<name>A0AAN6PH09_9PEZI</name>
<protein>
    <submittedName>
        <fullName evidence="2">Uncharacterized protein</fullName>
    </submittedName>
</protein>
<feature type="compositionally biased region" description="Acidic residues" evidence="1">
    <location>
        <begin position="197"/>
        <end position="223"/>
    </location>
</feature>
<gene>
    <name evidence="2" type="ORF">C8A01DRAFT_37679</name>
</gene>
<keyword evidence="3" id="KW-1185">Reference proteome</keyword>
<reference evidence="3" key="1">
    <citation type="journal article" date="2023" name="Mol. Phylogenet. Evol.">
        <title>Genome-scale phylogeny and comparative genomics of the fungal order Sordariales.</title>
        <authorList>
            <person name="Hensen N."/>
            <person name="Bonometti L."/>
            <person name="Westerberg I."/>
            <person name="Brannstrom I.O."/>
            <person name="Guillou S."/>
            <person name="Cros-Aarteil S."/>
            <person name="Calhoun S."/>
            <person name="Haridas S."/>
            <person name="Kuo A."/>
            <person name="Mondo S."/>
            <person name="Pangilinan J."/>
            <person name="Riley R."/>
            <person name="LaButti K."/>
            <person name="Andreopoulos B."/>
            <person name="Lipzen A."/>
            <person name="Chen C."/>
            <person name="Yan M."/>
            <person name="Daum C."/>
            <person name="Ng V."/>
            <person name="Clum A."/>
            <person name="Steindorff A."/>
            <person name="Ohm R.A."/>
            <person name="Martin F."/>
            <person name="Silar P."/>
            <person name="Natvig D.O."/>
            <person name="Lalanne C."/>
            <person name="Gautier V."/>
            <person name="Ament-Velasquez S.L."/>
            <person name="Kruys A."/>
            <person name="Hutchinson M.I."/>
            <person name="Powell A.J."/>
            <person name="Barry K."/>
            <person name="Miller A.N."/>
            <person name="Grigoriev I.V."/>
            <person name="Debuchy R."/>
            <person name="Gladieux P."/>
            <person name="Hiltunen Thoren M."/>
            <person name="Johannesson H."/>
        </authorList>
    </citation>
    <scope>NUCLEOTIDE SEQUENCE [LARGE SCALE GENOMIC DNA]</scope>
    <source>
        <strain evidence="3">CBS 284.82</strain>
    </source>
</reference>
<feature type="region of interest" description="Disordered" evidence="1">
    <location>
        <begin position="1"/>
        <end position="116"/>
    </location>
</feature>
<organism evidence="2 3">
    <name type="scientific">Parachaetomium inaequale</name>
    <dbReference type="NCBI Taxonomy" id="2588326"/>
    <lineage>
        <taxon>Eukaryota</taxon>
        <taxon>Fungi</taxon>
        <taxon>Dikarya</taxon>
        <taxon>Ascomycota</taxon>
        <taxon>Pezizomycotina</taxon>
        <taxon>Sordariomycetes</taxon>
        <taxon>Sordariomycetidae</taxon>
        <taxon>Sordariales</taxon>
        <taxon>Chaetomiaceae</taxon>
        <taxon>Parachaetomium</taxon>
    </lineage>
</organism>
<evidence type="ECO:0000313" key="3">
    <source>
        <dbReference type="Proteomes" id="UP001303115"/>
    </source>
</evidence>
<dbReference type="AlphaFoldDB" id="A0AAN6PH09"/>
<sequence>MPANVASADRQRDPPPAPSGPPLGYRDPPAPAASVTGPVPAAPKGGMKRASSGDDQEPAPQPKRPRTHVEQEPAPATIKEEEEEADLGSIPALPAAAAPAPSAHAPAAAAAPSQPAPNLRLRIRQGGELRVVRELHHSGRAAAGCPALPGPHANARVRIVARETGEFVFAGDVHVTPGELADVEAGAGGIFGGEEVKVEEESEEEEGAEVEVKEEDMEAEEDPAAAAAAPWSDQLSPPPWPAPPLKVFFNGWGRRIERSLPGRWQKVVFSLGDWHIVRWVPTTES</sequence>
<comment type="caution">
    <text evidence="2">The sequence shown here is derived from an EMBL/GenBank/DDBJ whole genome shotgun (WGS) entry which is preliminary data.</text>
</comment>
<dbReference type="Proteomes" id="UP001303115">
    <property type="component" value="Unassembled WGS sequence"/>
</dbReference>